<dbReference type="PROSITE" id="PS00018">
    <property type="entry name" value="EF_HAND_1"/>
    <property type="match status" value="1"/>
</dbReference>
<name>A0ABU1K632_9FLAO</name>
<reference evidence="3 4" key="1">
    <citation type="submission" date="2023-07" db="EMBL/GenBank/DDBJ databases">
        <title>Genomic Encyclopedia of Type Strains, Phase IV (KMG-IV): sequencing the most valuable type-strain genomes for metagenomic binning, comparative biology and taxonomic classification.</title>
        <authorList>
            <person name="Goeker M."/>
        </authorList>
    </citation>
    <scope>NUCLEOTIDE SEQUENCE [LARGE SCALE GENOMIC DNA]</scope>
    <source>
        <strain evidence="3 4">DSM 102814</strain>
    </source>
</reference>
<feature type="signal peptide" evidence="2">
    <location>
        <begin position="1"/>
        <end position="20"/>
    </location>
</feature>
<organism evidence="3 4">
    <name type="scientific">Mesonia maritima</name>
    <dbReference type="NCBI Taxonomy" id="1793873"/>
    <lineage>
        <taxon>Bacteria</taxon>
        <taxon>Pseudomonadati</taxon>
        <taxon>Bacteroidota</taxon>
        <taxon>Flavobacteriia</taxon>
        <taxon>Flavobacteriales</taxon>
        <taxon>Flavobacteriaceae</taxon>
        <taxon>Mesonia</taxon>
    </lineage>
</organism>
<evidence type="ECO:0000313" key="3">
    <source>
        <dbReference type="EMBL" id="MDR6300447.1"/>
    </source>
</evidence>
<feature type="chain" id="PRO_5045804865" description="Peptidylprolyl isomerase" evidence="2">
    <location>
        <begin position="21"/>
        <end position="309"/>
    </location>
</feature>
<dbReference type="Proteomes" id="UP001257659">
    <property type="component" value="Unassembled WGS sequence"/>
</dbReference>
<feature type="region of interest" description="Disordered" evidence="1">
    <location>
        <begin position="226"/>
        <end position="268"/>
    </location>
</feature>
<evidence type="ECO:0000256" key="1">
    <source>
        <dbReference type="SAM" id="MobiDB-lite"/>
    </source>
</evidence>
<dbReference type="InterPro" id="IPR018247">
    <property type="entry name" value="EF_Hand_1_Ca_BS"/>
</dbReference>
<keyword evidence="4" id="KW-1185">Reference proteome</keyword>
<comment type="caution">
    <text evidence="3">The sequence shown here is derived from an EMBL/GenBank/DDBJ whole genome shotgun (WGS) entry which is preliminary data.</text>
</comment>
<evidence type="ECO:0008006" key="5">
    <source>
        <dbReference type="Google" id="ProtNLM"/>
    </source>
</evidence>
<dbReference type="PROSITE" id="PS51257">
    <property type="entry name" value="PROKAR_LIPOPROTEIN"/>
    <property type="match status" value="1"/>
</dbReference>
<evidence type="ECO:0000256" key="2">
    <source>
        <dbReference type="SAM" id="SignalP"/>
    </source>
</evidence>
<dbReference type="RefSeq" id="WP_309727356.1">
    <property type="nucleotide sequence ID" value="NZ_JAVDQA010000002.1"/>
</dbReference>
<protein>
    <recommendedName>
        <fullName evidence="5">Peptidylprolyl isomerase</fullName>
    </recommendedName>
</protein>
<gene>
    <name evidence="3" type="ORF">GGR31_001078</name>
</gene>
<dbReference type="EMBL" id="JAVDQA010000002">
    <property type="protein sequence ID" value="MDR6300447.1"/>
    <property type="molecule type" value="Genomic_DNA"/>
</dbReference>
<accession>A0ABU1K632</accession>
<sequence>MMKLIKISFFVLLSLFIACSPDDDNGVKLRDQAEVAAEDQLEIVEYLETHYFQLIPVAGNTDYREIKFFEITEETPDETPLIDSEFLKSKIITQNEVDYTLYYLQVRQGAETEYKPSFADQVITTFKLETLEGELANETVTPVKLDLPITDIARRGFSEGLTEFRGASEVTENADGTVTYSDDYGIGAVFVPSGLAYFANPPLSSPIGQYEPIIYSFQLYKGIQTDHDNDGIPSEYEDLNDDGVLNSDDNSNRDNQENFIDPDDDGDGILTADEIEVNDLNGDGIITLDEINFIDSNNDGTPDYLDPDM</sequence>
<keyword evidence="2" id="KW-0732">Signal</keyword>
<evidence type="ECO:0000313" key="4">
    <source>
        <dbReference type="Proteomes" id="UP001257659"/>
    </source>
</evidence>
<proteinExistence type="predicted"/>